<dbReference type="InterPro" id="IPR026766">
    <property type="entry name" value="Fam133"/>
</dbReference>
<comment type="similarity">
    <text evidence="1">Belongs to the FAM133 family.</text>
</comment>
<protein>
    <submittedName>
        <fullName evidence="3">Uncharacterized protein</fullName>
    </submittedName>
</protein>
<dbReference type="PANTHER" id="PTHR31911">
    <property type="entry name" value="PROTEIN FAM133"/>
    <property type="match status" value="1"/>
</dbReference>
<gene>
    <name evidence="3" type="ORF">PHPALM_18183</name>
</gene>
<feature type="compositionally biased region" description="Low complexity" evidence="2">
    <location>
        <begin position="118"/>
        <end position="136"/>
    </location>
</feature>
<dbReference type="Proteomes" id="UP000237271">
    <property type="component" value="Unassembled WGS sequence"/>
</dbReference>
<feature type="compositionally biased region" description="Basic and acidic residues" evidence="2">
    <location>
        <begin position="418"/>
        <end position="438"/>
    </location>
</feature>
<evidence type="ECO:0000313" key="4">
    <source>
        <dbReference type="Proteomes" id="UP000237271"/>
    </source>
</evidence>
<evidence type="ECO:0000256" key="2">
    <source>
        <dbReference type="SAM" id="MobiDB-lite"/>
    </source>
</evidence>
<name>A0A2P4XKD5_9STRA</name>
<evidence type="ECO:0000256" key="1">
    <source>
        <dbReference type="ARBA" id="ARBA00009569"/>
    </source>
</evidence>
<feature type="compositionally biased region" description="Low complexity" evidence="2">
    <location>
        <begin position="445"/>
        <end position="456"/>
    </location>
</feature>
<sequence>MVATIHERILQQVERNELCRSSNNVLTSELSVLQREVSEVVATFAKVEEVRDAVNQLEQGKPSSGRSVGLMEVMNNTMELQRKLEGVLDKIAAGMAVVRLVVVQSEGQIRTKRTRQASSSSGSSSSSESSSSSSSSSEEEEEKPMPKKQKQAVEKQSKLQKTSGAGSIALRTGDPGVHLALASWEMLSNIRTVNKEIQFDMKTNWTKGLFNIKEVLKQQARYTPKETVIALRAAIAVFKQLDWTVEHVYEVQSLVASLSRTCCTNEALAKYFHGTRAQLEHLEAESFKSMRKKVAEGGKTFLERLLWSYRGLMKSMKGLDPSEMPQRIAETLSMLETVMGPQELHRSANSVLHEEFSALDQSITDVVAAFAKVEEVRDAVNQLEQGKPSSGRSMSLMEAMDSTMGLQKEVQHKLKKVAAEMKVTDVEDGERDKRKRTETEDESSSSDSSSSSSDSSSSDEEEEETVQKKQKKEQLKTKETEPEETKRSADLQLAHRCLNVIYDVKAGADMTDKWTKAILDIKLILQHQSKCDAYTTDNPAAEVTARSLEAAVSVFRRMGWTVDRAKEVRSLIAALTDACTKNEVLRFFFH</sequence>
<organism evidence="3 4">
    <name type="scientific">Phytophthora palmivora</name>
    <dbReference type="NCBI Taxonomy" id="4796"/>
    <lineage>
        <taxon>Eukaryota</taxon>
        <taxon>Sar</taxon>
        <taxon>Stramenopiles</taxon>
        <taxon>Oomycota</taxon>
        <taxon>Peronosporomycetes</taxon>
        <taxon>Peronosporales</taxon>
        <taxon>Peronosporaceae</taxon>
        <taxon>Phytophthora</taxon>
    </lineage>
</organism>
<dbReference type="OrthoDB" id="164904at2759"/>
<feature type="non-terminal residue" evidence="3">
    <location>
        <position position="590"/>
    </location>
</feature>
<proteinExistence type="inferred from homology"/>
<reference evidence="3 4" key="1">
    <citation type="journal article" date="2017" name="Genome Biol. Evol.">
        <title>Phytophthora megakarya and P. palmivora, closely related causal agents of cacao black pod rot, underwent increases in genome sizes and gene numbers by different mechanisms.</title>
        <authorList>
            <person name="Ali S.S."/>
            <person name="Shao J."/>
            <person name="Lary D.J."/>
            <person name="Kronmiller B."/>
            <person name="Shen D."/>
            <person name="Strem M.D."/>
            <person name="Amoako-Attah I."/>
            <person name="Akrofi A.Y."/>
            <person name="Begoude B.A."/>
            <person name="Ten Hoopen G.M."/>
            <person name="Coulibaly K."/>
            <person name="Kebe B.I."/>
            <person name="Melnick R.L."/>
            <person name="Guiltinan M.J."/>
            <person name="Tyler B.M."/>
            <person name="Meinhardt L.W."/>
            <person name="Bailey B.A."/>
        </authorList>
    </citation>
    <scope>NUCLEOTIDE SEQUENCE [LARGE SCALE GENOMIC DNA]</scope>
    <source>
        <strain evidence="4">sbr112.9</strain>
    </source>
</reference>
<dbReference type="AlphaFoldDB" id="A0A2P4XKD5"/>
<feature type="region of interest" description="Disordered" evidence="2">
    <location>
        <begin position="418"/>
        <end position="488"/>
    </location>
</feature>
<comment type="caution">
    <text evidence="3">The sequence shown here is derived from an EMBL/GenBank/DDBJ whole genome shotgun (WGS) entry which is preliminary data.</text>
</comment>
<feature type="region of interest" description="Disordered" evidence="2">
    <location>
        <begin position="109"/>
        <end position="169"/>
    </location>
</feature>
<dbReference type="EMBL" id="NCKW01009784">
    <property type="protein sequence ID" value="POM66020.1"/>
    <property type="molecule type" value="Genomic_DNA"/>
</dbReference>
<accession>A0A2P4XKD5</accession>
<evidence type="ECO:0000313" key="3">
    <source>
        <dbReference type="EMBL" id="POM66020.1"/>
    </source>
</evidence>
<dbReference type="PANTHER" id="PTHR31911:SF1">
    <property type="entry name" value="FAMILY WITH SEQUENCE SIMILARITY 133 MEMBER B-RELATED"/>
    <property type="match status" value="1"/>
</dbReference>
<keyword evidence="4" id="KW-1185">Reference proteome</keyword>
<feature type="compositionally biased region" description="Basic and acidic residues" evidence="2">
    <location>
        <begin position="472"/>
        <end position="488"/>
    </location>
</feature>